<dbReference type="Pfam" id="PF13480">
    <property type="entry name" value="Acetyltransf_6"/>
    <property type="match status" value="1"/>
</dbReference>
<dbReference type="InterPro" id="IPR016181">
    <property type="entry name" value="Acyl_CoA_acyltransferase"/>
</dbReference>
<reference key="1">
    <citation type="submission" date="2017-08" db="EMBL/GenBank/DDBJ databases">
        <title>A dynamic microbial community with high functional redundancy inhabits the cold, oxic subseafloor aquifer.</title>
        <authorList>
            <person name="Tully B.J."/>
            <person name="Wheat C.G."/>
            <person name="Glazer B.T."/>
            <person name="Huber J.A."/>
        </authorList>
    </citation>
    <scope>NUCLEOTIDE SEQUENCE [LARGE SCALE GENOMIC DNA]</scope>
</reference>
<gene>
    <name evidence="2" type="ORF">COB13_11450</name>
</gene>
<name>A0A2A4YXI1_9PROT</name>
<dbReference type="AlphaFoldDB" id="A0A2A4YXI1"/>
<protein>
    <recommendedName>
        <fullName evidence="1">BioF2-like acetyltransferase domain-containing protein</fullName>
    </recommendedName>
</protein>
<reference evidence="2" key="2">
    <citation type="journal article" date="2018" name="ISME J.">
        <title>A dynamic microbial community with high functional redundancy inhabits the cold, oxic subseafloor aquifer.</title>
        <authorList>
            <person name="Tully B.J."/>
            <person name="Wheat C.G."/>
            <person name="Glazer B.T."/>
            <person name="Huber J.A."/>
        </authorList>
    </citation>
    <scope>NUCLEOTIDE SEQUENCE</scope>
    <source>
        <strain evidence="2">NORP83</strain>
    </source>
</reference>
<evidence type="ECO:0000259" key="1">
    <source>
        <dbReference type="Pfam" id="PF13480"/>
    </source>
</evidence>
<dbReference type="InterPro" id="IPR038740">
    <property type="entry name" value="BioF2-like_GNAT_dom"/>
</dbReference>
<evidence type="ECO:0000313" key="2">
    <source>
        <dbReference type="EMBL" id="PCI99522.1"/>
    </source>
</evidence>
<feature type="domain" description="BioF2-like acetyltransferase" evidence="1">
    <location>
        <begin position="156"/>
        <end position="300"/>
    </location>
</feature>
<comment type="caution">
    <text evidence="2">The sequence shown here is derived from an EMBL/GenBank/DDBJ whole genome shotgun (WGS) entry which is preliminary data.</text>
</comment>
<organism evidence="2">
    <name type="scientific">OCS116 cluster bacterium</name>
    <dbReference type="NCBI Taxonomy" id="2030921"/>
    <lineage>
        <taxon>Bacteria</taxon>
        <taxon>Pseudomonadati</taxon>
        <taxon>Pseudomonadota</taxon>
        <taxon>Alphaproteobacteria</taxon>
        <taxon>OCS116 cluster</taxon>
    </lineage>
</organism>
<sequence>MLNSNFDQLSASSDAKSIAHNDDKNNIFSSPHWFEGGLEENIFSFFEGGEEQGSNAIHVKFNNVMGFKSAEMAGEPYIQYNDMIKNGAQSVDGFMEYFLKYLKTNKVDALHLHNVRGDAHIFEYCQANGIILEQKQAPFLNMTNYADFDAYFDSLSKQTRYKYKKLLRTHECEYNIYVDDEISRGLVEHILAQKSAQLDLRGQTSRLFSDQAKMAQLADKLSTPSADYKTYISTFKIDGVIASSSVFFIKNGTLYFYILAMDDDYAKLSPGNNIVLKNIEAAYSLNCHTFDFLAPNDIYKLKWSRGDAMPVYDILLPVTTKGKLIGLGYLKFIRPILKKVYLSVKNHSLFKRFYKLMK</sequence>
<dbReference type="Gene3D" id="3.40.630.30">
    <property type="match status" value="1"/>
</dbReference>
<accession>A0A2A4YXI1</accession>
<dbReference type="EMBL" id="NVUS01000015">
    <property type="protein sequence ID" value="PCI99522.1"/>
    <property type="molecule type" value="Genomic_DNA"/>
</dbReference>
<dbReference type="SUPFAM" id="SSF55729">
    <property type="entry name" value="Acyl-CoA N-acyltransferases (Nat)"/>
    <property type="match status" value="1"/>
</dbReference>
<proteinExistence type="predicted"/>